<organism evidence="3 4">
    <name type="scientific">Phlebiopsis gigantea (strain 11061_1 CR5-6)</name>
    <name type="common">White-rot fungus</name>
    <name type="synonym">Peniophora gigantea</name>
    <dbReference type="NCBI Taxonomy" id="745531"/>
    <lineage>
        <taxon>Eukaryota</taxon>
        <taxon>Fungi</taxon>
        <taxon>Dikarya</taxon>
        <taxon>Basidiomycota</taxon>
        <taxon>Agaricomycotina</taxon>
        <taxon>Agaricomycetes</taxon>
        <taxon>Polyporales</taxon>
        <taxon>Phanerochaetaceae</taxon>
        <taxon>Phlebiopsis</taxon>
    </lineage>
</organism>
<feature type="region of interest" description="Disordered" evidence="2">
    <location>
        <begin position="34"/>
        <end position="97"/>
    </location>
</feature>
<evidence type="ECO:0000256" key="1">
    <source>
        <dbReference type="SAM" id="Coils"/>
    </source>
</evidence>
<evidence type="ECO:0000313" key="4">
    <source>
        <dbReference type="Proteomes" id="UP000053257"/>
    </source>
</evidence>
<dbReference type="PANTHER" id="PTHR31294">
    <property type="match status" value="1"/>
</dbReference>
<gene>
    <name evidence="3" type="ORF">PHLGIDRAFT_126975</name>
</gene>
<evidence type="ECO:0008006" key="5">
    <source>
        <dbReference type="Google" id="ProtNLM"/>
    </source>
</evidence>
<dbReference type="PANTHER" id="PTHR31294:SF8">
    <property type="entry name" value="KERATIN-ASSOCIATED PROTEIN 21-1-RELATED"/>
    <property type="match status" value="1"/>
</dbReference>
<sequence>MSRTAELSALSPLSGHLDLEASSILDPLYELKEATNTPTPLSGMLQDPNILRALMSPRKARRGSASSQRSGSQRSASNERSERGKEPRRTRKESDASSVLTLVLAEEERQVNHLKAVLRATGDRLDAETRRANQAEDRARAAESRAREAISRAAAAEAARHQTELEAARVKEETTRYRMLAEAAEREVRRAEADMQRLERFKAEAEQSAADARDVARKAQQVVREWQAREEGRVEGMRIEARRRYQTGREDGYEDGRSEGYEAGRAEGLEEGKEEGYYLGKNEGLDSGRLAGFEEGKQVGIKEGWKKGYEEGRRDEHKHALEAFDKFMDGEMDRESFISDEPDRVHQWVEATRHGPSPDVNESMSPAPRYIRPSSPVQQPRSTPPVPIYQSQPFVEGI</sequence>
<dbReference type="Proteomes" id="UP000053257">
    <property type="component" value="Unassembled WGS sequence"/>
</dbReference>
<feature type="compositionally biased region" description="Polar residues" evidence="2">
    <location>
        <begin position="389"/>
        <end position="398"/>
    </location>
</feature>
<dbReference type="STRING" id="745531.A0A0C3PNP1"/>
<dbReference type="HOGENOM" id="CLU_064109_0_0_1"/>
<keyword evidence="4" id="KW-1185">Reference proteome</keyword>
<dbReference type="OrthoDB" id="3260303at2759"/>
<keyword evidence="1" id="KW-0175">Coiled coil</keyword>
<feature type="coiled-coil region" evidence="1">
    <location>
        <begin position="118"/>
        <end position="229"/>
    </location>
</feature>
<dbReference type="AlphaFoldDB" id="A0A0C3PNP1"/>
<protein>
    <recommendedName>
        <fullName evidence="5">Essential protein Yae1 N-terminal domain-containing protein</fullName>
    </recommendedName>
</protein>
<dbReference type="EMBL" id="KN840479">
    <property type="protein sequence ID" value="KIP08453.1"/>
    <property type="molecule type" value="Genomic_DNA"/>
</dbReference>
<evidence type="ECO:0000256" key="2">
    <source>
        <dbReference type="SAM" id="MobiDB-lite"/>
    </source>
</evidence>
<feature type="region of interest" description="Disordered" evidence="2">
    <location>
        <begin position="351"/>
        <end position="398"/>
    </location>
</feature>
<reference evidence="3 4" key="1">
    <citation type="journal article" date="2014" name="PLoS Genet.">
        <title>Analysis of the Phlebiopsis gigantea genome, transcriptome and secretome provides insight into its pioneer colonization strategies of wood.</title>
        <authorList>
            <person name="Hori C."/>
            <person name="Ishida T."/>
            <person name="Igarashi K."/>
            <person name="Samejima M."/>
            <person name="Suzuki H."/>
            <person name="Master E."/>
            <person name="Ferreira P."/>
            <person name="Ruiz-Duenas F.J."/>
            <person name="Held B."/>
            <person name="Canessa P."/>
            <person name="Larrondo L.F."/>
            <person name="Schmoll M."/>
            <person name="Druzhinina I.S."/>
            <person name="Kubicek C.P."/>
            <person name="Gaskell J.A."/>
            <person name="Kersten P."/>
            <person name="St John F."/>
            <person name="Glasner J."/>
            <person name="Sabat G."/>
            <person name="Splinter BonDurant S."/>
            <person name="Syed K."/>
            <person name="Yadav J."/>
            <person name="Mgbeahuruike A.C."/>
            <person name="Kovalchuk A."/>
            <person name="Asiegbu F.O."/>
            <person name="Lackner G."/>
            <person name="Hoffmeister D."/>
            <person name="Rencoret J."/>
            <person name="Gutierrez A."/>
            <person name="Sun H."/>
            <person name="Lindquist E."/>
            <person name="Barry K."/>
            <person name="Riley R."/>
            <person name="Grigoriev I.V."/>
            <person name="Henrissat B."/>
            <person name="Kues U."/>
            <person name="Berka R.M."/>
            <person name="Martinez A.T."/>
            <person name="Covert S.F."/>
            <person name="Blanchette R.A."/>
            <person name="Cullen D."/>
        </authorList>
    </citation>
    <scope>NUCLEOTIDE SEQUENCE [LARGE SCALE GENOMIC DNA]</scope>
    <source>
        <strain evidence="3 4">11061_1 CR5-6</strain>
    </source>
</reference>
<name>A0A0C3PNP1_PHLG1</name>
<evidence type="ECO:0000313" key="3">
    <source>
        <dbReference type="EMBL" id="KIP08453.1"/>
    </source>
</evidence>
<accession>A0A0C3PNP1</accession>
<feature type="compositionally biased region" description="Basic and acidic residues" evidence="2">
    <location>
        <begin position="77"/>
        <end position="95"/>
    </location>
</feature>
<proteinExistence type="predicted"/>
<feature type="compositionally biased region" description="Low complexity" evidence="2">
    <location>
        <begin position="63"/>
        <end position="76"/>
    </location>
</feature>